<feature type="compositionally biased region" description="Basic and acidic residues" evidence="4">
    <location>
        <begin position="364"/>
        <end position="378"/>
    </location>
</feature>
<protein>
    <recommendedName>
        <fullName evidence="5">Calx-beta domain-containing protein</fullName>
    </recommendedName>
</protein>
<feature type="domain" description="Calx-beta" evidence="5">
    <location>
        <begin position="379"/>
        <end position="472"/>
    </location>
</feature>
<evidence type="ECO:0000256" key="2">
    <source>
        <dbReference type="ARBA" id="ARBA00022737"/>
    </source>
</evidence>
<evidence type="ECO:0000256" key="4">
    <source>
        <dbReference type="SAM" id="MobiDB-lite"/>
    </source>
</evidence>
<gene>
    <name evidence="6" type="ORF">EGH82_09595</name>
</gene>
<evidence type="ECO:0000313" key="6">
    <source>
        <dbReference type="EMBL" id="ROV60394.1"/>
    </source>
</evidence>
<dbReference type="InterPro" id="IPR003644">
    <property type="entry name" value="Calx_beta"/>
</dbReference>
<sequence length="572" mass="59923">MAILNKLVSGQSTVIDELGNVRILNGDDTPQAGDLLLAQVITNESNNTPEVTAQLFGQNDNTTDLTADIAEIFEALEQGDDPTLLDDSFATAAGTVDGSSLINSTSVVRIGDETIANTEFTTQGLEELGLSKTQSLTLLQQFNLLINDGADSVEFQNSQPIGDDVTVTTNEDTSVTGTLKATDANVDDVLEFTQSSSPENGSVIVNSDGTWTYTPNENYDGLDSFEVIVSDGKGGSDTLVVNVKVTPIPEISITGGGDVNEGSTANYTINFDKPSDQTTTLKLTNEFVDAESEDLESLVVKSSTGDILTVNPDGTIQVPSGVTSLEVTIETYPDNVYEGDESFQLVVTPITGLVGGGSSLTTIKDDGTGKVDEGKETDNDTPEVTLVSSPTVEEGQLATFDVTLSNVSDLPTKIEMSLADGTADGSDYTDTTVIVTYFEGNEEKSEPLTVSNGQFSFDLPAGNTGFTVEVQTISDGNAPVYEGDETFTLAVATETQATAKLGQATIQDGGEGGAQSDDDRPEVTAVSSPTVEEGKVAIFDVTLSNVSDLPTKIEMSLADGTADGSDYTDTTV</sequence>
<dbReference type="InterPro" id="IPR038081">
    <property type="entry name" value="CalX-like_sf"/>
</dbReference>
<keyword evidence="1" id="KW-0732">Signal</keyword>
<dbReference type="SUPFAM" id="SSF141072">
    <property type="entry name" value="CalX-like"/>
    <property type="match status" value="2"/>
</dbReference>
<accession>A0A3N3E0W9</accession>
<dbReference type="NCBIfam" id="TIGR01965">
    <property type="entry name" value="VCBS_repeat"/>
    <property type="match status" value="1"/>
</dbReference>
<feature type="region of interest" description="Disordered" evidence="4">
    <location>
        <begin position="506"/>
        <end position="529"/>
    </location>
</feature>
<evidence type="ECO:0000259" key="5">
    <source>
        <dbReference type="Pfam" id="PF03160"/>
    </source>
</evidence>
<evidence type="ECO:0000313" key="7">
    <source>
        <dbReference type="Proteomes" id="UP000278792"/>
    </source>
</evidence>
<feature type="domain" description="Calx-beta" evidence="5">
    <location>
        <begin position="314"/>
        <end position="348"/>
    </location>
</feature>
<comment type="caution">
    <text evidence="6">The sequence shown here is derived from an EMBL/GenBank/DDBJ whole genome shotgun (WGS) entry which is preliminary data.</text>
</comment>
<organism evidence="6 7">
    <name type="scientific">Vibrio ponticus</name>
    <dbReference type="NCBI Taxonomy" id="265668"/>
    <lineage>
        <taxon>Bacteria</taxon>
        <taxon>Pseudomonadati</taxon>
        <taxon>Pseudomonadota</taxon>
        <taxon>Gammaproteobacteria</taxon>
        <taxon>Vibrionales</taxon>
        <taxon>Vibrionaceae</taxon>
        <taxon>Vibrio</taxon>
    </lineage>
</organism>
<proteinExistence type="predicted"/>
<dbReference type="Gene3D" id="2.60.40.2030">
    <property type="match status" value="2"/>
</dbReference>
<dbReference type="EMBL" id="RKIK01000022">
    <property type="protein sequence ID" value="ROV60394.1"/>
    <property type="molecule type" value="Genomic_DNA"/>
</dbReference>
<dbReference type="GO" id="GO:0016020">
    <property type="term" value="C:membrane"/>
    <property type="evidence" value="ECO:0007669"/>
    <property type="project" value="InterPro"/>
</dbReference>
<dbReference type="GO" id="GO:0007154">
    <property type="term" value="P:cell communication"/>
    <property type="evidence" value="ECO:0007669"/>
    <property type="project" value="InterPro"/>
</dbReference>
<dbReference type="Pfam" id="PF03160">
    <property type="entry name" value="Calx-beta"/>
    <property type="match status" value="2"/>
</dbReference>
<keyword evidence="2" id="KW-0677">Repeat</keyword>
<dbReference type="RefSeq" id="WP_185066988.1">
    <property type="nucleotide sequence ID" value="NZ_RKIK01000022.1"/>
</dbReference>
<keyword evidence="3" id="KW-0106">Calcium</keyword>
<dbReference type="AlphaFoldDB" id="A0A3N3E0W9"/>
<reference evidence="6 7" key="1">
    <citation type="submission" date="2018-11" db="EMBL/GenBank/DDBJ databases">
        <title>Vibrio ponticus strain CAIM 1751 pathogenic for the snapper Lutjanus guttatus.</title>
        <authorList>
            <person name="Soto-Rodriguez S."/>
            <person name="Lozano-Olvera R."/>
            <person name="Gomez-Gil B."/>
        </authorList>
    </citation>
    <scope>NUCLEOTIDE SEQUENCE [LARGE SCALE GENOMIC DNA]</scope>
    <source>
        <strain evidence="6 7">CAIM 1751</strain>
    </source>
</reference>
<evidence type="ECO:0000256" key="1">
    <source>
        <dbReference type="ARBA" id="ARBA00022729"/>
    </source>
</evidence>
<dbReference type="Pfam" id="PF17963">
    <property type="entry name" value="Big_9"/>
    <property type="match status" value="1"/>
</dbReference>
<dbReference type="Gene3D" id="2.60.40.3440">
    <property type="match status" value="1"/>
</dbReference>
<dbReference type="InterPro" id="IPR010221">
    <property type="entry name" value="VCBS_dom"/>
</dbReference>
<feature type="non-terminal residue" evidence="6">
    <location>
        <position position="572"/>
    </location>
</feature>
<evidence type="ECO:0000256" key="3">
    <source>
        <dbReference type="ARBA" id="ARBA00022837"/>
    </source>
</evidence>
<feature type="region of interest" description="Disordered" evidence="4">
    <location>
        <begin position="364"/>
        <end position="384"/>
    </location>
</feature>
<name>A0A3N3E0W9_9VIBR</name>
<dbReference type="Proteomes" id="UP000278792">
    <property type="component" value="Unassembled WGS sequence"/>
</dbReference>